<organism evidence="2 3">
    <name type="scientific">Roseivivax isoporae LMG 25204</name>
    <dbReference type="NCBI Taxonomy" id="1449351"/>
    <lineage>
        <taxon>Bacteria</taxon>
        <taxon>Pseudomonadati</taxon>
        <taxon>Pseudomonadota</taxon>
        <taxon>Alphaproteobacteria</taxon>
        <taxon>Rhodobacterales</taxon>
        <taxon>Roseobacteraceae</taxon>
        <taxon>Roseivivax</taxon>
    </lineage>
</organism>
<gene>
    <name evidence="2" type="ORF">RISW2_15835</name>
</gene>
<comment type="caution">
    <text evidence="2">The sequence shown here is derived from an EMBL/GenBank/DDBJ whole genome shotgun (WGS) entry which is preliminary data.</text>
</comment>
<feature type="region of interest" description="Disordered" evidence="1">
    <location>
        <begin position="19"/>
        <end position="56"/>
    </location>
</feature>
<feature type="compositionally biased region" description="Basic residues" evidence="1">
    <location>
        <begin position="211"/>
        <end position="221"/>
    </location>
</feature>
<dbReference type="Pfam" id="PF11748">
    <property type="entry name" value="DUF3306"/>
    <property type="match status" value="1"/>
</dbReference>
<dbReference type="EMBL" id="JAME01000004">
    <property type="protein sequence ID" value="ETX30305.1"/>
    <property type="molecule type" value="Genomic_DNA"/>
</dbReference>
<dbReference type="OrthoDB" id="8100830at2"/>
<keyword evidence="3" id="KW-1185">Reference proteome</keyword>
<sequence length="221" mass="23770">MTGSDDGFLGRWSRRKRAVAREEAEAEDVAPAPDTAPDEAPDAEPEPAGPERSDAEILEMLGLKDPDLLKKGDAFAPYMQAAVPDHLRRRALRRLWRSNPVLANLDGLNDYDTDFTGGGVAPGMLKTAYKVGRGFLRDAPEVADGTGESEVAVADASDEPAEAAATGAGDAAAVSEETPADGGTDDTAEPPEEHETGKKRHEPQDYAYAPPRRRMRFHFND</sequence>
<evidence type="ECO:0000313" key="2">
    <source>
        <dbReference type="EMBL" id="ETX30305.1"/>
    </source>
</evidence>
<evidence type="ECO:0000256" key="1">
    <source>
        <dbReference type="SAM" id="MobiDB-lite"/>
    </source>
</evidence>
<dbReference type="PATRIC" id="fig|1449351.3.peg.726"/>
<dbReference type="eggNOG" id="ENOG503302S">
    <property type="taxonomic scope" value="Bacteria"/>
</dbReference>
<dbReference type="Proteomes" id="UP000023430">
    <property type="component" value="Unassembled WGS sequence"/>
</dbReference>
<protein>
    <recommendedName>
        <fullName evidence="4">DUF3306 domain-containing protein</fullName>
    </recommendedName>
</protein>
<name>X7FBV7_9RHOB</name>
<feature type="compositionally biased region" description="Low complexity" evidence="1">
    <location>
        <begin position="162"/>
        <end position="175"/>
    </location>
</feature>
<proteinExistence type="predicted"/>
<feature type="compositionally biased region" description="Acidic residues" evidence="1">
    <location>
        <begin position="36"/>
        <end position="45"/>
    </location>
</feature>
<dbReference type="InterPro" id="IPR021735">
    <property type="entry name" value="DUF3306"/>
</dbReference>
<accession>X7FBV7</accession>
<dbReference type="AlphaFoldDB" id="X7FBV7"/>
<reference evidence="2 3" key="1">
    <citation type="submission" date="2014-01" db="EMBL/GenBank/DDBJ databases">
        <title>Roseivivax isoporae LMG 25204 Genome Sequencing.</title>
        <authorList>
            <person name="Lai Q."/>
            <person name="Li G."/>
            <person name="Shao Z."/>
        </authorList>
    </citation>
    <scope>NUCLEOTIDE SEQUENCE [LARGE SCALE GENOMIC DNA]</scope>
    <source>
        <strain evidence="2 3">LMG 25204</strain>
    </source>
</reference>
<dbReference type="STRING" id="1449351.RISW2_15835"/>
<evidence type="ECO:0000313" key="3">
    <source>
        <dbReference type="Proteomes" id="UP000023430"/>
    </source>
</evidence>
<dbReference type="RefSeq" id="WP_043766722.1">
    <property type="nucleotide sequence ID" value="NZ_JAME01000004.1"/>
</dbReference>
<feature type="region of interest" description="Disordered" evidence="1">
    <location>
        <begin position="154"/>
        <end position="221"/>
    </location>
</feature>
<evidence type="ECO:0008006" key="4">
    <source>
        <dbReference type="Google" id="ProtNLM"/>
    </source>
</evidence>